<sequence>MTTGLRCQSVRNLELSSNDHTQNFHYLPDDFYWFGNASGLFRFDGQQEINFLIHDKKSNVIHDQFIASKVYPDGLSKLWVTTYHALHSLDVRTGKSRTFRMQHDLKDITVGYTIFHQDTNRKDLLVKADSNLFAFNIKNNSYRLLQNQSQANTLYSLKVKEKVLFYGAPWWNANGIEYFEYNTGGITNFQHIDLPIMVKHIVPYTADSLYLATAQGLQLLTNPLDPTKRKVTTIIPGEARIVTLDTLTRSIWVSISEQGLYQFSPKNNIILNRWTTADGLISDDARTLFCDGKGNVFVSHLSGGVDLILQSNASISLTSISGSSSISDMTISSGRDILCFTNDGKTYRKTSGDKDSDEKLIGVFPNLIKSKVATYPNGSCIVQGTNGIATFDKEGILTNIQKTPTNIYLGVLAFDDQETLILSNQGIQTWQGDSLTSLPGIPFGDTDFFTSLIKLTPNRFVASYRQIELWDISRTPTGWKVDSKIPMPGETNTAILRNDTLFAGTSAGLLTIVNDSIVATFNPEPLGNLWVNAIHEDDRGRLWLGTEQGLVCYFPSSGNYQYYGEADGLPDSWFIRANVIDRDSAFIMATKTGLVTVNTSLADDTLSDNKIYLSDIWINGIRDETHSLYDPQPLDLDYQHNSVSFLPGMIELGPSELSGFKHRLVGLQEDYTYGKSGEVVRYPSIPPGNYTFEFVGVDKNGRSTLPFTLQVRISPPFYQTWWFWLLCGAGVFSGFYYFNRRAVRRETERQQAIQKEQARQAAETLARHQAVVSEQRRIMMELHDDLGGTLGSLFYKLDGYLLDQESGLEINPDFEQLKNTSGEAMKKLREVMKSNVAKELPLPVFARKLVDMARASAQSARLEWTLERDDAFPEIELSSQQVHNALLIFKEALQNIRKHAKATSFSLRLHLDPDNTFLISLTDDGIGMPSAAAAERHDGTGNGLHNMRRRAADLQGTLSITSPPAGGTVLQLHFPLT</sequence>
<dbReference type="InParanoid" id="A0A1H9H8X2"/>
<dbReference type="STRING" id="478744.SAMN05444359_11261"/>
<feature type="transmembrane region" description="Helical" evidence="6">
    <location>
        <begin position="721"/>
        <end position="739"/>
    </location>
</feature>
<dbReference type="InterPro" id="IPR005467">
    <property type="entry name" value="His_kinase_dom"/>
</dbReference>
<evidence type="ECO:0000313" key="8">
    <source>
        <dbReference type="EMBL" id="SEQ58713.1"/>
    </source>
</evidence>
<dbReference type="Pfam" id="PF02518">
    <property type="entry name" value="HATPase_c"/>
    <property type="match status" value="1"/>
</dbReference>
<dbReference type="OrthoDB" id="9778366at2"/>
<dbReference type="InterPro" id="IPR011110">
    <property type="entry name" value="Reg_prop"/>
</dbReference>
<dbReference type="PROSITE" id="PS50109">
    <property type="entry name" value="HIS_KIN"/>
    <property type="match status" value="1"/>
</dbReference>
<dbReference type="InterPro" id="IPR050482">
    <property type="entry name" value="Sensor_HK_TwoCompSys"/>
</dbReference>
<dbReference type="InterPro" id="IPR015943">
    <property type="entry name" value="WD40/YVTN_repeat-like_dom_sf"/>
</dbReference>
<name>A0A1H9H8X2_9BACT</name>
<protein>
    <recommendedName>
        <fullName evidence="2">histidine kinase</fullName>
        <ecNumber evidence="2">2.7.13.3</ecNumber>
    </recommendedName>
</protein>
<dbReference type="AlphaFoldDB" id="A0A1H9H8X2"/>
<evidence type="ECO:0000259" key="7">
    <source>
        <dbReference type="PROSITE" id="PS50109"/>
    </source>
</evidence>
<keyword evidence="6" id="KW-1133">Transmembrane helix</keyword>
<accession>A0A1H9H8X2</accession>
<keyword evidence="3" id="KW-0808">Transferase</keyword>
<dbReference type="PANTHER" id="PTHR24421:SF10">
    <property type="entry name" value="NITRATE_NITRITE SENSOR PROTEIN NARQ"/>
    <property type="match status" value="1"/>
</dbReference>
<dbReference type="Gene3D" id="1.20.5.1930">
    <property type="match status" value="1"/>
</dbReference>
<dbReference type="CDD" id="cd16917">
    <property type="entry name" value="HATPase_UhpB-NarQ-NarX-like"/>
    <property type="match status" value="1"/>
</dbReference>
<dbReference type="InterPro" id="IPR036890">
    <property type="entry name" value="HATPase_C_sf"/>
</dbReference>
<dbReference type="SUPFAM" id="SSF63829">
    <property type="entry name" value="Calcium-dependent phosphotriesterase"/>
    <property type="match status" value="1"/>
</dbReference>
<dbReference type="SMART" id="SM00387">
    <property type="entry name" value="HATPase_c"/>
    <property type="match status" value="1"/>
</dbReference>
<dbReference type="Pfam" id="PF07494">
    <property type="entry name" value="Reg_prop"/>
    <property type="match status" value="1"/>
</dbReference>
<comment type="catalytic activity">
    <reaction evidence="1">
        <text>ATP + protein L-histidine = ADP + protein N-phospho-L-histidine.</text>
        <dbReference type="EC" id="2.7.13.3"/>
    </reaction>
</comment>
<organism evidence="8 9">
    <name type="scientific">Neolewinella agarilytica</name>
    <dbReference type="NCBI Taxonomy" id="478744"/>
    <lineage>
        <taxon>Bacteria</taxon>
        <taxon>Pseudomonadati</taxon>
        <taxon>Bacteroidota</taxon>
        <taxon>Saprospiria</taxon>
        <taxon>Saprospirales</taxon>
        <taxon>Lewinellaceae</taxon>
        <taxon>Neolewinella</taxon>
    </lineage>
</organism>
<keyword evidence="5" id="KW-0902">Two-component regulatory system</keyword>
<keyword evidence="9" id="KW-1185">Reference proteome</keyword>
<evidence type="ECO:0000256" key="4">
    <source>
        <dbReference type="ARBA" id="ARBA00022777"/>
    </source>
</evidence>
<dbReference type="GO" id="GO:0000160">
    <property type="term" value="P:phosphorelay signal transduction system"/>
    <property type="evidence" value="ECO:0007669"/>
    <property type="project" value="UniProtKB-KW"/>
</dbReference>
<dbReference type="Gene3D" id="2.130.10.10">
    <property type="entry name" value="YVTN repeat-like/Quinoprotein amine dehydrogenase"/>
    <property type="match status" value="2"/>
</dbReference>
<dbReference type="InterPro" id="IPR013783">
    <property type="entry name" value="Ig-like_fold"/>
</dbReference>
<dbReference type="Gene3D" id="3.30.565.10">
    <property type="entry name" value="Histidine kinase-like ATPase, C-terminal domain"/>
    <property type="match status" value="1"/>
</dbReference>
<proteinExistence type="predicted"/>
<keyword evidence="6" id="KW-0472">Membrane</keyword>
<keyword evidence="4" id="KW-0418">Kinase</keyword>
<keyword evidence="6" id="KW-0812">Transmembrane</keyword>
<dbReference type="PANTHER" id="PTHR24421">
    <property type="entry name" value="NITRATE/NITRITE SENSOR PROTEIN NARX-RELATED"/>
    <property type="match status" value="1"/>
</dbReference>
<evidence type="ECO:0000256" key="5">
    <source>
        <dbReference type="ARBA" id="ARBA00023012"/>
    </source>
</evidence>
<feature type="domain" description="Histidine kinase" evidence="7">
    <location>
        <begin position="777"/>
        <end position="977"/>
    </location>
</feature>
<gene>
    <name evidence="8" type="ORF">SAMN05444359_11261</name>
</gene>
<evidence type="ECO:0000256" key="6">
    <source>
        <dbReference type="SAM" id="Phobius"/>
    </source>
</evidence>
<dbReference type="EC" id="2.7.13.3" evidence="2"/>
<reference evidence="9" key="1">
    <citation type="submission" date="2016-10" db="EMBL/GenBank/DDBJ databases">
        <authorList>
            <person name="Varghese N."/>
            <person name="Submissions S."/>
        </authorList>
    </citation>
    <scope>NUCLEOTIDE SEQUENCE [LARGE SCALE GENOMIC DNA]</scope>
    <source>
        <strain evidence="9">DSM 24740</strain>
    </source>
</reference>
<evidence type="ECO:0000256" key="2">
    <source>
        <dbReference type="ARBA" id="ARBA00012438"/>
    </source>
</evidence>
<evidence type="ECO:0000256" key="1">
    <source>
        <dbReference type="ARBA" id="ARBA00000085"/>
    </source>
</evidence>
<dbReference type="EMBL" id="FOFB01000012">
    <property type="protein sequence ID" value="SEQ58713.1"/>
    <property type="molecule type" value="Genomic_DNA"/>
</dbReference>
<dbReference type="SUPFAM" id="SSF55874">
    <property type="entry name" value="ATPase domain of HSP90 chaperone/DNA topoisomerase II/histidine kinase"/>
    <property type="match status" value="1"/>
</dbReference>
<evidence type="ECO:0000256" key="3">
    <source>
        <dbReference type="ARBA" id="ARBA00022679"/>
    </source>
</evidence>
<dbReference type="Proteomes" id="UP000199021">
    <property type="component" value="Unassembled WGS sequence"/>
</dbReference>
<dbReference type="InterPro" id="IPR003594">
    <property type="entry name" value="HATPase_dom"/>
</dbReference>
<dbReference type="GO" id="GO:0004673">
    <property type="term" value="F:protein histidine kinase activity"/>
    <property type="evidence" value="ECO:0007669"/>
    <property type="project" value="UniProtKB-EC"/>
</dbReference>
<evidence type="ECO:0000313" key="9">
    <source>
        <dbReference type="Proteomes" id="UP000199021"/>
    </source>
</evidence>
<dbReference type="Gene3D" id="2.60.40.10">
    <property type="entry name" value="Immunoglobulins"/>
    <property type="match status" value="1"/>
</dbReference>